<evidence type="ECO:0000256" key="1">
    <source>
        <dbReference type="SAM" id="MobiDB-lite"/>
    </source>
</evidence>
<feature type="region of interest" description="Disordered" evidence="1">
    <location>
        <begin position="390"/>
        <end position="424"/>
    </location>
</feature>
<comment type="caution">
    <text evidence="2">The sequence shown here is derived from an EMBL/GenBank/DDBJ whole genome shotgun (WGS) entry which is preliminary data.</text>
</comment>
<reference evidence="2 3" key="2">
    <citation type="journal article" date="2021" name="Curr. Genet.">
        <title>Genetic response to nitrogen starvation in the aggressive Eucalyptus foliar pathogen Teratosphaeria destructans.</title>
        <authorList>
            <person name="Havenga M."/>
            <person name="Wingfield B.D."/>
            <person name="Wingfield M.J."/>
            <person name="Dreyer L.L."/>
            <person name="Roets F."/>
            <person name="Aylward J."/>
        </authorList>
    </citation>
    <scope>NUCLEOTIDE SEQUENCE [LARGE SCALE GENOMIC DNA]</scope>
    <source>
        <strain evidence="2">CMW44962</strain>
    </source>
</reference>
<evidence type="ECO:0000313" key="2">
    <source>
        <dbReference type="EMBL" id="KAH9844631.1"/>
    </source>
</evidence>
<proteinExistence type="predicted"/>
<feature type="compositionally biased region" description="Low complexity" evidence="1">
    <location>
        <begin position="481"/>
        <end position="503"/>
    </location>
</feature>
<organism evidence="2 3">
    <name type="scientific">Teratosphaeria destructans</name>
    <dbReference type="NCBI Taxonomy" id="418781"/>
    <lineage>
        <taxon>Eukaryota</taxon>
        <taxon>Fungi</taxon>
        <taxon>Dikarya</taxon>
        <taxon>Ascomycota</taxon>
        <taxon>Pezizomycotina</taxon>
        <taxon>Dothideomycetes</taxon>
        <taxon>Dothideomycetidae</taxon>
        <taxon>Mycosphaerellales</taxon>
        <taxon>Teratosphaeriaceae</taxon>
        <taxon>Teratosphaeria</taxon>
    </lineage>
</organism>
<dbReference type="Proteomes" id="UP001138500">
    <property type="component" value="Unassembled WGS sequence"/>
</dbReference>
<dbReference type="EMBL" id="RIBY02000269">
    <property type="protein sequence ID" value="KAH9844631.1"/>
    <property type="molecule type" value="Genomic_DNA"/>
</dbReference>
<sequence length="547" mass="58301">MASTELQASDPGRVRIHIRPAPHKDIDKLQMFENMTATQIKAGGRITYKKKTIDFVYRYCARAAVCYRGLHDDHVRAILTGLNWDTADDEVYEPLCTKIVGLIVRDLTEQKLGDALVTTKLGNDKSQNVYRCEYRRFATEWNDSNEDIRHNHSAPKTNQAYYLAAGSASTFPHTTAKAVVARIMEKRIAGDRGPVSPAAAFASAALAQAAVRTELGITVTTPSASTSAPPPGAELPGAAPVLPGIANSQLAQLQRDQAQVKRDQAQLATDQAQLTADQAQLATDQAQLATAQAQLASDQFTDTRAAELRDALLAGICAGLNAPPSLLSQHLEQDQAATIEVIATYIRRGASATAQDNQINQWKECAQQWQKHSAALQLYVNGLENQVVTLSQRQTPSTTPTPAAKQTGVPTPPPEITSSPSARPALTKECVQQWQKPAAALQSCVNGLQNHVAPLSQRQTPSTTPTPGAKQTGLPTPPPAITRSTSAHSASTRPAGTAATQPALPIPTPPPNDHLGVLGGHSQSAVAGTGKHARRPPLTQFLAAAKI</sequence>
<gene>
    <name evidence="2" type="ORF">Tdes44962_MAKER07219</name>
</gene>
<feature type="region of interest" description="Disordered" evidence="1">
    <location>
        <begin position="454"/>
        <end position="534"/>
    </location>
</feature>
<protein>
    <submittedName>
        <fullName evidence="2">Uncharacterized protein</fullName>
    </submittedName>
</protein>
<feature type="region of interest" description="Disordered" evidence="1">
    <location>
        <begin position="221"/>
        <end position="241"/>
    </location>
</feature>
<accession>A0A9W7T026</accession>
<dbReference type="Gene3D" id="1.20.5.170">
    <property type="match status" value="1"/>
</dbReference>
<reference evidence="2 3" key="1">
    <citation type="journal article" date="2018" name="IMA Fungus">
        <title>IMA Genome-F 10: Nine draft genome sequences of Claviceps purpurea s.lat., including C. arundinis, C. humidiphila, and C. cf. spartinae, pseudomolecules for the pitch canker pathogen Fusarium circinatum, draft genome of Davidsoniella eucalypti, Grosmannia galeiformis, Quambalaria eucalypti, and Teratosphaeria destructans.</title>
        <authorList>
            <person name="Wingfield B.D."/>
            <person name="Liu M."/>
            <person name="Nguyen H.D."/>
            <person name="Lane F.A."/>
            <person name="Morgan S.W."/>
            <person name="De Vos L."/>
            <person name="Wilken P.M."/>
            <person name="Duong T.A."/>
            <person name="Aylward J."/>
            <person name="Coetzee M.P."/>
            <person name="Dadej K."/>
            <person name="De Beer Z.W."/>
            <person name="Findlay W."/>
            <person name="Havenga M."/>
            <person name="Kolarik M."/>
            <person name="Menzies J.G."/>
            <person name="Naidoo K."/>
            <person name="Pochopski O."/>
            <person name="Shoukouhi P."/>
            <person name="Santana Q.C."/>
            <person name="Seifert K.A."/>
            <person name="Soal N."/>
            <person name="Steenkamp E.T."/>
            <person name="Tatham C.T."/>
            <person name="van der Nest M.A."/>
            <person name="Wingfield M.J."/>
        </authorList>
    </citation>
    <scope>NUCLEOTIDE SEQUENCE [LARGE SCALE GENOMIC DNA]</scope>
    <source>
        <strain evidence="2">CMW44962</strain>
    </source>
</reference>
<feature type="compositionally biased region" description="Low complexity" evidence="1">
    <location>
        <begin position="390"/>
        <end position="407"/>
    </location>
</feature>
<keyword evidence="3" id="KW-1185">Reference proteome</keyword>
<evidence type="ECO:0000313" key="3">
    <source>
        <dbReference type="Proteomes" id="UP001138500"/>
    </source>
</evidence>
<name>A0A9W7T026_9PEZI</name>
<dbReference type="AlphaFoldDB" id="A0A9W7T026"/>